<reference evidence="1" key="1">
    <citation type="submission" date="2023-06" db="EMBL/GenBank/DDBJ databases">
        <title>Survivors Of The Sea: Transcriptome response of Skeletonema marinoi to long-term dormancy.</title>
        <authorList>
            <person name="Pinder M.I.M."/>
            <person name="Kourtchenko O."/>
            <person name="Robertson E.K."/>
            <person name="Larsson T."/>
            <person name="Maumus F."/>
            <person name="Osuna-Cruz C.M."/>
            <person name="Vancaester E."/>
            <person name="Stenow R."/>
            <person name="Vandepoele K."/>
            <person name="Ploug H."/>
            <person name="Bruchert V."/>
            <person name="Godhe A."/>
            <person name="Topel M."/>
        </authorList>
    </citation>
    <scope>NUCLEOTIDE SEQUENCE</scope>
    <source>
        <strain evidence="1">R05AC</strain>
    </source>
</reference>
<evidence type="ECO:0000313" key="1">
    <source>
        <dbReference type="EMBL" id="KAK1733786.1"/>
    </source>
</evidence>
<keyword evidence="2" id="KW-1185">Reference proteome</keyword>
<proteinExistence type="predicted"/>
<dbReference type="Proteomes" id="UP001224775">
    <property type="component" value="Unassembled WGS sequence"/>
</dbReference>
<accession>A0AAD8XUW2</accession>
<protein>
    <submittedName>
        <fullName evidence="1">Uncharacterized protein</fullName>
    </submittedName>
</protein>
<name>A0AAD8XUW2_9STRA</name>
<organism evidence="1 2">
    <name type="scientific">Skeletonema marinoi</name>
    <dbReference type="NCBI Taxonomy" id="267567"/>
    <lineage>
        <taxon>Eukaryota</taxon>
        <taxon>Sar</taxon>
        <taxon>Stramenopiles</taxon>
        <taxon>Ochrophyta</taxon>
        <taxon>Bacillariophyta</taxon>
        <taxon>Coscinodiscophyceae</taxon>
        <taxon>Thalassiosirophycidae</taxon>
        <taxon>Thalassiosirales</taxon>
        <taxon>Skeletonemataceae</taxon>
        <taxon>Skeletonema</taxon>
        <taxon>Skeletonema marinoi-dohrnii complex</taxon>
    </lineage>
</organism>
<sequence>MKKQQLVVMQLRFIISQLMSGMRKDQRAMKRWIIAANLGCNLSLKQLKNICDEGKMSKEDFAAALRSHLTAVDAMKSPEITAARSLSRRKK</sequence>
<comment type="caution">
    <text evidence="1">The sequence shown here is derived from an EMBL/GenBank/DDBJ whole genome shotgun (WGS) entry which is preliminary data.</text>
</comment>
<dbReference type="EMBL" id="JATAAI010000045">
    <property type="protein sequence ID" value="KAK1733786.1"/>
    <property type="molecule type" value="Genomic_DNA"/>
</dbReference>
<gene>
    <name evidence="1" type="ORF">QTG54_015641</name>
</gene>
<evidence type="ECO:0000313" key="2">
    <source>
        <dbReference type="Proteomes" id="UP001224775"/>
    </source>
</evidence>
<dbReference type="AlphaFoldDB" id="A0AAD8XUW2"/>